<dbReference type="PRINTS" id="PR00455">
    <property type="entry name" value="HTHTETR"/>
</dbReference>
<dbReference type="InterPro" id="IPR001647">
    <property type="entry name" value="HTH_TetR"/>
</dbReference>
<dbReference type="Gene3D" id="1.10.357.10">
    <property type="entry name" value="Tetracycline Repressor, domain 2"/>
    <property type="match status" value="1"/>
</dbReference>
<sequence length="178" mass="21081">MDTRSHLIETAFKLFLDKGYSSTSMANLVESSKLSKGAVYHHFENKEKLYIEVIDKYFLFYFKQVDLDAMKDMNLTEMDIILKDFFSSFIPKTITITPKGVSRHFILFFEAFEIHPTFKEYVRNFYDKLRKVLETGFKKNKSKNPENDAIILISKYEGLLFWQSVFPEQNIEQILLEI</sequence>
<dbReference type="PROSITE" id="PS01081">
    <property type="entry name" value="HTH_TETR_1"/>
    <property type="match status" value="1"/>
</dbReference>
<dbReference type="PROSITE" id="PS50977">
    <property type="entry name" value="HTH_TETR_2"/>
    <property type="match status" value="1"/>
</dbReference>
<keyword evidence="7" id="KW-1185">Reference proteome</keyword>
<evidence type="ECO:0000259" key="5">
    <source>
        <dbReference type="PROSITE" id="PS50977"/>
    </source>
</evidence>
<dbReference type="AlphaFoldDB" id="A0A023BPL0"/>
<keyword evidence="2 4" id="KW-0238">DNA-binding</keyword>
<name>A0A023BPL0_9FLAO</name>
<dbReference type="STRING" id="1317122.ATO12_05745"/>
<evidence type="ECO:0000313" key="7">
    <source>
        <dbReference type="Proteomes" id="UP000023541"/>
    </source>
</evidence>
<organism evidence="6 7">
    <name type="scientific">Aquimarina atlantica</name>
    <dbReference type="NCBI Taxonomy" id="1317122"/>
    <lineage>
        <taxon>Bacteria</taxon>
        <taxon>Pseudomonadati</taxon>
        <taxon>Bacteroidota</taxon>
        <taxon>Flavobacteriia</taxon>
        <taxon>Flavobacteriales</taxon>
        <taxon>Flavobacteriaceae</taxon>
        <taxon>Aquimarina</taxon>
    </lineage>
</organism>
<dbReference type="eggNOG" id="COG1309">
    <property type="taxonomic scope" value="Bacteria"/>
</dbReference>
<evidence type="ECO:0000256" key="3">
    <source>
        <dbReference type="ARBA" id="ARBA00023163"/>
    </source>
</evidence>
<dbReference type="InterPro" id="IPR023772">
    <property type="entry name" value="DNA-bd_HTH_TetR-type_CS"/>
</dbReference>
<accession>A0A023BPL0</accession>
<dbReference type="PANTHER" id="PTHR47506">
    <property type="entry name" value="TRANSCRIPTIONAL REGULATORY PROTEIN"/>
    <property type="match status" value="1"/>
</dbReference>
<dbReference type="EMBL" id="AQRA01000011">
    <property type="protein sequence ID" value="EZH71879.1"/>
    <property type="molecule type" value="Genomic_DNA"/>
</dbReference>
<dbReference type="OrthoDB" id="9798857at2"/>
<proteinExistence type="predicted"/>
<comment type="caution">
    <text evidence="6">The sequence shown here is derived from an EMBL/GenBank/DDBJ whole genome shotgun (WGS) entry which is preliminary data.</text>
</comment>
<dbReference type="GO" id="GO:0003677">
    <property type="term" value="F:DNA binding"/>
    <property type="evidence" value="ECO:0007669"/>
    <property type="project" value="UniProtKB-UniRule"/>
</dbReference>
<evidence type="ECO:0000256" key="2">
    <source>
        <dbReference type="ARBA" id="ARBA00023125"/>
    </source>
</evidence>
<feature type="DNA-binding region" description="H-T-H motif" evidence="4">
    <location>
        <begin position="24"/>
        <end position="43"/>
    </location>
</feature>
<feature type="domain" description="HTH tetR-type" evidence="5">
    <location>
        <begin position="1"/>
        <end position="61"/>
    </location>
</feature>
<evidence type="ECO:0000313" key="6">
    <source>
        <dbReference type="EMBL" id="EZH71879.1"/>
    </source>
</evidence>
<evidence type="ECO:0000256" key="4">
    <source>
        <dbReference type="PROSITE-ProRule" id="PRU00335"/>
    </source>
</evidence>
<dbReference type="Proteomes" id="UP000023541">
    <property type="component" value="Unassembled WGS sequence"/>
</dbReference>
<dbReference type="InterPro" id="IPR009057">
    <property type="entry name" value="Homeodomain-like_sf"/>
</dbReference>
<keyword evidence="3" id="KW-0804">Transcription</keyword>
<evidence type="ECO:0000256" key="1">
    <source>
        <dbReference type="ARBA" id="ARBA00023015"/>
    </source>
</evidence>
<dbReference type="PANTHER" id="PTHR47506:SF6">
    <property type="entry name" value="HTH-TYPE TRANSCRIPTIONAL REPRESSOR NEMR"/>
    <property type="match status" value="1"/>
</dbReference>
<reference evidence="6 7" key="1">
    <citation type="submission" date="2014-04" db="EMBL/GenBank/DDBJ databases">
        <title>Aquimarina sp. 22II-S11-z7 Genome Sequencing.</title>
        <authorList>
            <person name="Lai Q."/>
        </authorList>
    </citation>
    <scope>NUCLEOTIDE SEQUENCE [LARGE SCALE GENOMIC DNA]</scope>
    <source>
        <strain evidence="6 7">22II-S11-z7</strain>
    </source>
</reference>
<protein>
    <recommendedName>
        <fullName evidence="5">HTH tetR-type domain-containing protein</fullName>
    </recommendedName>
</protein>
<gene>
    <name evidence="6" type="ORF">ATO12_05745</name>
</gene>
<dbReference type="RefSeq" id="WP_051576017.1">
    <property type="nucleotide sequence ID" value="NZ_AQRA01000011.1"/>
</dbReference>
<dbReference type="Pfam" id="PF00440">
    <property type="entry name" value="TetR_N"/>
    <property type="match status" value="1"/>
</dbReference>
<dbReference type="SUPFAM" id="SSF46689">
    <property type="entry name" value="Homeodomain-like"/>
    <property type="match status" value="1"/>
</dbReference>
<keyword evidence="1" id="KW-0805">Transcription regulation</keyword>